<organism evidence="1 2">
    <name type="scientific">Roseovarius litorisediminis</name>
    <dbReference type="NCBI Taxonomy" id="1312363"/>
    <lineage>
        <taxon>Bacteria</taxon>
        <taxon>Pseudomonadati</taxon>
        <taxon>Pseudomonadota</taxon>
        <taxon>Alphaproteobacteria</taxon>
        <taxon>Rhodobacterales</taxon>
        <taxon>Roseobacteraceae</taxon>
        <taxon>Roseovarius</taxon>
    </lineage>
</organism>
<dbReference type="AlphaFoldDB" id="A0A1Y5TMH9"/>
<reference evidence="1 2" key="1">
    <citation type="submission" date="2017-03" db="EMBL/GenBank/DDBJ databases">
        <authorList>
            <person name="Afonso C.L."/>
            <person name="Miller P.J."/>
            <person name="Scott M.A."/>
            <person name="Spackman E."/>
            <person name="Goraichik I."/>
            <person name="Dimitrov K.M."/>
            <person name="Suarez D.L."/>
            <person name="Swayne D.E."/>
        </authorList>
    </citation>
    <scope>NUCLEOTIDE SEQUENCE [LARGE SCALE GENOMIC DNA]</scope>
    <source>
        <strain evidence="1 2">CECT 8287</strain>
    </source>
</reference>
<accession>A0A1Y5TMH9</accession>
<dbReference type="Proteomes" id="UP000193827">
    <property type="component" value="Unassembled WGS sequence"/>
</dbReference>
<dbReference type="EMBL" id="FWFL01000014">
    <property type="protein sequence ID" value="SLN67376.1"/>
    <property type="molecule type" value="Genomic_DNA"/>
</dbReference>
<proteinExistence type="predicted"/>
<evidence type="ECO:0000313" key="2">
    <source>
        <dbReference type="Proteomes" id="UP000193827"/>
    </source>
</evidence>
<name>A0A1Y5TMH9_9RHOB</name>
<gene>
    <name evidence="1" type="ORF">PEL8287_03722</name>
</gene>
<keyword evidence="2" id="KW-1185">Reference proteome</keyword>
<evidence type="ECO:0000313" key="1">
    <source>
        <dbReference type="EMBL" id="SLN67376.1"/>
    </source>
</evidence>
<protein>
    <submittedName>
        <fullName evidence="1">Uncharacterized protein</fullName>
    </submittedName>
</protein>
<sequence>MGLMPQLCVIAAEPGLSATANPMIRFAPQLVQRAVDEFSGDAFA</sequence>